<keyword evidence="2" id="KW-1185">Reference proteome</keyword>
<protein>
    <submittedName>
        <fullName evidence="1">Uncharacterized protein</fullName>
    </submittedName>
</protein>
<evidence type="ECO:0000313" key="1">
    <source>
        <dbReference type="EMBL" id="MBW0471926.1"/>
    </source>
</evidence>
<dbReference type="EMBL" id="AVOT02002908">
    <property type="protein sequence ID" value="MBW0471926.1"/>
    <property type="molecule type" value="Genomic_DNA"/>
</dbReference>
<reference evidence="1" key="1">
    <citation type="submission" date="2021-03" db="EMBL/GenBank/DDBJ databases">
        <title>Draft genome sequence of rust myrtle Austropuccinia psidii MF-1, a brazilian biotype.</title>
        <authorList>
            <person name="Quecine M.C."/>
            <person name="Pachon D.M.R."/>
            <person name="Bonatelli M.L."/>
            <person name="Correr F.H."/>
            <person name="Franceschini L.M."/>
            <person name="Leite T.F."/>
            <person name="Margarido G.R.A."/>
            <person name="Almeida C.A."/>
            <person name="Ferrarezi J.A."/>
            <person name="Labate C.A."/>
        </authorList>
    </citation>
    <scope>NUCLEOTIDE SEQUENCE</scope>
    <source>
        <strain evidence="1">MF-1</strain>
    </source>
</reference>
<name>A0A9Q3GLI6_9BASI</name>
<organism evidence="1 2">
    <name type="scientific">Austropuccinia psidii MF-1</name>
    <dbReference type="NCBI Taxonomy" id="1389203"/>
    <lineage>
        <taxon>Eukaryota</taxon>
        <taxon>Fungi</taxon>
        <taxon>Dikarya</taxon>
        <taxon>Basidiomycota</taxon>
        <taxon>Pucciniomycotina</taxon>
        <taxon>Pucciniomycetes</taxon>
        <taxon>Pucciniales</taxon>
        <taxon>Sphaerophragmiaceae</taxon>
        <taxon>Austropuccinia</taxon>
    </lineage>
</organism>
<accession>A0A9Q3GLI6</accession>
<comment type="caution">
    <text evidence="1">The sequence shown here is derived from an EMBL/GenBank/DDBJ whole genome shotgun (WGS) entry which is preliminary data.</text>
</comment>
<dbReference type="Proteomes" id="UP000765509">
    <property type="component" value="Unassembled WGS sequence"/>
</dbReference>
<proteinExistence type="predicted"/>
<evidence type="ECO:0000313" key="2">
    <source>
        <dbReference type="Proteomes" id="UP000765509"/>
    </source>
</evidence>
<gene>
    <name evidence="1" type="ORF">O181_011641</name>
</gene>
<dbReference type="AlphaFoldDB" id="A0A9Q3GLI6"/>
<sequence length="103" mass="11590">MLIFVHGMTSTPPSDHLTPLPCLLSHMNCLPHPRRLPCLHFLRALNIYLQFHPHPPLCFCTPTVPSRNASDTSTPPHLLCSLSCLWSCIRAIGYMTIQITEIC</sequence>